<feature type="region of interest" description="Disordered" evidence="7">
    <location>
        <begin position="546"/>
        <end position="566"/>
    </location>
</feature>
<dbReference type="InterPro" id="IPR011050">
    <property type="entry name" value="Pectin_lyase_fold/virulence"/>
</dbReference>
<evidence type="ECO:0000256" key="4">
    <source>
        <dbReference type="ARBA" id="ARBA00022729"/>
    </source>
</evidence>
<proteinExistence type="predicted"/>
<keyword evidence="10" id="KW-1185">Reference proteome</keyword>
<dbReference type="Gene3D" id="2.160.20.10">
    <property type="entry name" value="Single-stranded right-handed beta-helix, Pectin lyase-like"/>
    <property type="match status" value="1"/>
</dbReference>
<dbReference type="PANTHER" id="PTHR42970:SF1">
    <property type="entry name" value="PECTATE LYASE C-RELATED"/>
    <property type="match status" value="1"/>
</dbReference>
<accession>A0ABS9RFH9</accession>
<gene>
    <name evidence="9" type="ORF">MKW35_03450</name>
</gene>
<sequence>MYSITKNKALKYALTVVSFCSLVQTARAQYPDIPHELQAKTDSVLALEEKRLNDIWQKNYHIIESEAKQGKPYIPWAAYPADLVQAEIPAFPGAQGGGAFTQGGRGGKVFVVTSLADSGPGTLREALEAVGSRTVVFNVAGIIQLEKPISVRAPYITIAGQTAPGDGICVAGESILLDTHDIIIRYMRFRRGATDVTRRDDGLGGNVIGNVIVDHCSVSWGLDENISLYRHQFQANEKSKLEKLPAVNVTIQNTISSEGLDTYNHAFGSTIGGLNSTFIRNLWANNISRNPSIGMYGSFNFVNNVLFNWWNRSLDGGDYRSMFNIVNNYFKPGPITPTDEPIRYRILKPESGYKVPKGYGRAYVAGNITEGSPEVTKNNWKGGIQLENRSLDEAQEDLEFIKQDKPFPMAHITIMEADEAYEYVLDHVGATLPKRDAVDERVIKTVRTGKVEYKDGLENTIGKEFIKRRLPADSYKKGIITHPDQVGGYPEYKGKAYKDSDGDGISDKWEKKYGLNPKDPSDANQDLNGDGYTNIEKYINGIDPTKKVDWTKSENNGDTLSERLLQ</sequence>
<organism evidence="9 10">
    <name type="scientific">Aestuariibaculum lutulentum</name>
    <dbReference type="NCBI Taxonomy" id="2920935"/>
    <lineage>
        <taxon>Bacteria</taxon>
        <taxon>Pseudomonadati</taxon>
        <taxon>Bacteroidota</taxon>
        <taxon>Flavobacteriia</taxon>
        <taxon>Flavobacteriales</taxon>
        <taxon>Flavobacteriaceae</taxon>
    </lineage>
</organism>
<keyword evidence="4 8" id="KW-0732">Signal</keyword>
<evidence type="ECO:0000313" key="9">
    <source>
        <dbReference type="EMBL" id="MCH4551662.1"/>
    </source>
</evidence>
<evidence type="ECO:0000256" key="6">
    <source>
        <dbReference type="ARBA" id="ARBA00023180"/>
    </source>
</evidence>
<comment type="caution">
    <text evidence="9">The sequence shown here is derived from an EMBL/GenBank/DDBJ whole genome shotgun (WGS) entry which is preliminary data.</text>
</comment>
<reference evidence="9" key="1">
    <citation type="submission" date="2022-02" db="EMBL/GenBank/DDBJ databases">
        <title>Aestuariibaculum sp., a marine bacterium isolated from sediment in Guangxi.</title>
        <authorList>
            <person name="Ying J."/>
        </authorList>
    </citation>
    <scope>NUCLEOTIDE SEQUENCE</scope>
    <source>
        <strain evidence="9">L182</strain>
    </source>
</reference>
<comment type="subcellular location">
    <subcellularLocation>
        <location evidence="1">Secreted</location>
    </subcellularLocation>
</comment>
<keyword evidence="6" id="KW-0325">Glycoprotein</keyword>
<dbReference type="Pfam" id="PF18884">
    <property type="entry name" value="TSP3_bac"/>
    <property type="match status" value="1"/>
</dbReference>
<evidence type="ECO:0000256" key="5">
    <source>
        <dbReference type="ARBA" id="ARBA00022837"/>
    </source>
</evidence>
<evidence type="ECO:0000256" key="7">
    <source>
        <dbReference type="SAM" id="MobiDB-lite"/>
    </source>
</evidence>
<dbReference type="InterPro" id="IPR012334">
    <property type="entry name" value="Pectin_lyas_fold"/>
</dbReference>
<feature type="chain" id="PRO_5047017610" evidence="8">
    <location>
        <begin position="29"/>
        <end position="566"/>
    </location>
</feature>
<protein>
    <submittedName>
        <fullName evidence="9">Polysaccharide lyase</fullName>
    </submittedName>
</protein>
<keyword evidence="2" id="KW-0964">Secreted</keyword>
<feature type="signal peptide" evidence="8">
    <location>
        <begin position="1"/>
        <end position="28"/>
    </location>
</feature>
<evidence type="ECO:0000256" key="1">
    <source>
        <dbReference type="ARBA" id="ARBA00004613"/>
    </source>
</evidence>
<dbReference type="RefSeq" id="WP_240571989.1">
    <property type="nucleotide sequence ID" value="NZ_CP136709.1"/>
</dbReference>
<dbReference type="GO" id="GO:0016829">
    <property type="term" value="F:lyase activity"/>
    <property type="evidence" value="ECO:0007669"/>
    <property type="project" value="UniProtKB-KW"/>
</dbReference>
<dbReference type="PANTHER" id="PTHR42970">
    <property type="entry name" value="PECTATE LYASE C-RELATED"/>
    <property type="match status" value="1"/>
</dbReference>
<evidence type="ECO:0000256" key="2">
    <source>
        <dbReference type="ARBA" id="ARBA00022525"/>
    </source>
</evidence>
<keyword evidence="9" id="KW-0456">Lyase</keyword>
<keyword evidence="3" id="KW-0479">Metal-binding</keyword>
<dbReference type="InterPro" id="IPR052063">
    <property type="entry name" value="Polysaccharide_Lyase_1"/>
</dbReference>
<name>A0ABS9RFH9_9FLAO</name>
<dbReference type="EMBL" id="JAKVQD010000001">
    <property type="protein sequence ID" value="MCH4551662.1"/>
    <property type="molecule type" value="Genomic_DNA"/>
</dbReference>
<dbReference type="SUPFAM" id="SSF51126">
    <property type="entry name" value="Pectin lyase-like"/>
    <property type="match status" value="1"/>
</dbReference>
<evidence type="ECO:0000256" key="3">
    <source>
        <dbReference type="ARBA" id="ARBA00022723"/>
    </source>
</evidence>
<dbReference type="Proteomes" id="UP001156141">
    <property type="component" value="Unassembled WGS sequence"/>
</dbReference>
<evidence type="ECO:0000313" key="10">
    <source>
        <dbReference type="Proteomes" id="UP001156141"/>
    </source>
</evidence>
<evidence type="ECO:0000256" key="8">
    <source>
        <dbReference type="SAM" id="SignalP"/>
    </source>
</evidence>
<keyword evidence="5" id="KW-0106">Calcium</keyword>
<dbReference type="InterPro" id="IPR059100">
    <property type="entry name" value="TSP3_bac"/>
</dbReference>